<protein>
    <submittedName>
        <fullName evidence="1">Uncharacterized protein</fullName>
    </submittedName>
</protein>
<reference evidence="2" key="1">
    <citation type="journal article" date="2023" name="Nat. Plants">
        <title>Single-cell RNA sequencing provides a high-resolution roadmap for understanding the multicellular compartmentation of specialized metabolism.</title>
        <authorList>
            <person name="Sun S."/>
            <person name="Shen X."/>
            <person name="Li Y."/>
            <person name="Li Y."/>
            <person name="Wang S."/>
            <person name="Li R."/>
            <person name="Zhang H."/>
            <person name="Shen G."/>
            <person name="Guo B."/>
            <person name="Wei J."/>
            <person name="Xu J."/>
            <person name="St-Pierre B."/>
            <person name="Chen S."/>
            <person name="Sun C."/>
        </authorList>
    </citation>
    <scope>NUCLEOTIDE SEQUENCE [LARGE SCALE GENOMIC DNA]</scope>
</reference>
<organism evidence="1 2">
    <name type="scientific">Catharanthus roseus</name>
    <name type="common">Madagascar periwinkle</name>
    <name type="synonym">Vinca rosea</name>
    <dbReference type="NCBI Taxonomy" id="4058"/>
    <lineage>
        <taxon>Eukaryota</taxon>
        <taxon>Viridiplantae</taxon>
        <taxon>Streptophyta</taxon>
        <taxon>Embryophyta</taxon>
        <taxon>Tracheophyta</taxon>
        <taxon>Spermatophyta</taxon>
        <taxon>Magnoliopsida</taxon>
        <taxon>eudicotyledons</taxon>
        <taxon>Gunneridae</taxon>
        <taxon>Pentapetalae</taxon>
        <taxon>asterids</taxon>
        <taxon>lamiids</taxon>
        <taxon>Gentianales</taxon>
        <taxon>Apocynaceae</taxon>
        <taxon>Rauvolfioideae</taxon>
        <taxon>Vinceae</taxon>
        <taxon>Catharanthinae</taxon>
        <taxon>Catharanthus</taxon>
    </lineage>
</organism>
<accession>A0ACC0AGH3</accession>
<keyword evidence="2" id="KW-1185">Reference proteome</keyword>
<evidence type="ECO:0000313" key="2">
    <source>
        <dbReference type="Proteomes" id="UP001060085"/>
    </source>
</evidence>
<name>A0ACC0AGH3_CATRO</name>
<comment type="caution">
    <text evidence="1">The sequence shown here is derived from an EMBL/GenBank/DDBJ whole genome shotgun (WGS) entry which is preliminary data.</text>
</comment>
<proteinExistence type="predicted"/>
<evidence type="ECO:0000313" key="1">
    <source>
        <dbReference type="EMBL" id="KAI5659542.1"/>
    </source>
</evidence>
<dbReference type="Proteomes" id="UP001060085">
    <property type="component" value="Linkage Group LG06"/>
</dbReference>
<dbReference type="EMBL" id="CM044706">
    <property type="protein sequence ID" value="KAI5659542.1"/>
    <property type="molecule type" value="Genomic_DNA"/>
</dbReference>
<gene>
    <name evidence="1" type="ORF">M9H77_28335</name>
</gene>
<sequence length="601" mass="68110">MATLAIAYFPSSFCCSNLNSNSSRKDCIPEAVQPLSLLSKCNSLREIKQIQAFLIKTHLQNDIFAMKKIINCCTFNPSTSKMHHAHLLFDQIPQPDIILFNLMARGYAHSETPLQSLALFVKIQCFGIVPDNYTFPSLLKACAKMNALEEGKQLHCLAIKYGLNSDIYVFPAVINMYIWGSDLHSARRIFDRILEPCVVTYNAMIMGYARSSQPNKALTLFRELQTKKLKPTEVTILGVISSCALLGALELGKWIHDYVKKNGFHRYVKVNTALIDMYAKCGSLEDAISVFNSMNIKDRQAWSTMIMAYAIHGGGYEAISVFEEMIKLQVQPDGVTFLGVLYACDHAGLIEHCFTYFYRMRDEYRIIPGIKHYGCVVDCLGRAGRLIDAYNFINNLPIEPTSLLWRTLLAACSIHGNVNLGKKVTEQIQKLDNLHSGDYVIYSNMYAKAGQWEDVKEFRKKMKDKGLTKVPGCSLIEMNNAVHEFFSGGGDQELHQAVDKLFEKLKLVGYIPDISSDQEMEDEEEREIRLRYHSEKLAITFGLINSSAEETIRVVKNIRVCRDCHSAAKLISLISGRSIILRDVQRFHHFRDGKCSCGDYW</sequence>